<evidence type="ECO:0000313" key="2">
    <source>
        <dbReference type="Proteomes" id="UP001222325"/>
    </source>
</evidence>
<proteinExistence type="predicted"/>
<dbReference type="Proteomes" id="UP001222325">
    <property type="component" value="Unassembled WGS sequence"/>
</dbReference>
<protein>
    <recommendedName>
        <fullName evidence="3">F-box domain-containing protein</fullName>
    </recommendedName>
</protein>
<dbReference type="AlphaFoldDB" id="A0AAD6UBQ3"/>
<dbReference type="EMBL" id="JARJCN010000018">
    <property type="protein sequence ID" value="KAJ7092282.1"/>
    <property type="molecule type" value="Genomic_DNA"/>
</dbReference>
<organism evidence="1 2">
    <name type="scientific">Mycena belliarum</name>
    <dbReference type="NCBI Taxonomy" id="1033014"/>
    <lineage>
        <taxon>Eukaryota</taxon>
        <taxon>Fungi</taxon>
        <taxon>Dikarya</taxon>
        <taxon>Basidiomycota</taxon>
        <taxon>Agaricomycotina</taxon>
        <taxon>Agaricomycetes</taxon>
        <taxon>Agaricomycetidae</taxon>
        <taxon>Agaricales</taxon>
        <taxon>Marasmiineae</taxon>
        <taxon>Mycenaceae</taxon>
        <taxon>Mycena</taxon>
    </lineage>
</organism>
<reference evidence="1" key="1">
    <citation type="submission" date="2023-03" db="EMBL/GenBank/DDBJ databases">
        <title>Massive genome expansion in bonnet fungi (Mycena s.s.) driven by repeated elements and novel gene families across ecological guilds.</title>
        <authorList>
            <consortium name="Lawrence Berkeley National Laboratory"/>
            <person name="Harder C.B."/>
            <person name="Miyauchi S."/>
            <person name="Viragh M."/>
            <person name="Kuo A."/>
            <person name="Thoen E."/>
            <person name="Andreopoulos B."/>
            <person name="Lu D."/>
            <person name="Skrede I."/>
            <person name="Drula E."/>
            <person name="Henrissat B."/>
            <person name="Morin E."/>
            <person name="Kohler A."/>
            <person name="Barry K."/>
            <person name="LaButti K."/>
            <person name="Morin E."/>
            <person name="Salamov A."/>
            <person name="Lipzen A."/>
            <person name="Mereny Z."/>
            <person name="Hegedus B."/>
            <person name="Baldrian P."/>
            <person name="Stursova M."/>
            <person name="Weitz H."/>
            <person name="Taylor A."/>
            <person name="Grigoriev I.V."/>
            <person name="Nagy L.G."/>
            <person name="Martin F."/>
            <person name="Kauserud H."/>
        </authorList>
    </citation>
    <scope>NUCLEOTIDE SEQUENCE</scope>
    <source>
        <strain evidence="1">CBHHK173m</strain>
    </source>
</reference>
<gene>
    <name evidence="1" type="ORF">B0H15DRAFT_168857</name>
</gene>
<comment type="caution">
    <text evidence="1">The sequence shown here is derived from an EMBL/GenBank/DDBJ whole genome shotgun (WGS) entry which is preliminary data.</text>
</comment>
<evidence type="ECO:0000313" key="1">
    <source>
        <dbReference type="EMBL" id="KAJ7092282.1"/>
    </source>
</evidence>
<keyword evidence="2" id="KW-1185">Reference proteome</keyword>
<sequence length="209" mass="23726">MPLLRLAELPLELLYCVAENADIGSSLSLCQTDRRTHGVCLRWIYRNLLLEDPVRAIGCLRTVISDAEAAHAVRILVIRVEKLSLLRRSTVCSRLRFVATNLKLLDIYTRPELFAAARDIHFRRLRRVSIPFCADIIPFLQLHQNLVELSVTPFRMHPSLPGAPHSIQSPFRVSKSSAVPRSSRNPCFVARAPHTYHRILEPSAPSRVH</sequence>
<name>A0AAD6UBQ3_9AGAR</name>
<evidence type="ECO:0008006" key="3">
    <source>
        <dbReference type="Google" id="ProtNLM"/>
    </source>
</evidence>
<accession>A0AAD6UBQ3</accession>